<proteinExistence type="predicted"/>
<dbReference type="Gramene" id="rna3607">
    <property type="protein sequence ID" value="RHN79771.1"/>
    <property type="gene ID" value="gene3607"/>
</dbReference>
<evidence type="ECO:0000313" key="2">
    <source>
        <dbReference type="EMBL" id="RHN79771.1"/>
    </source>
</evidence>
<dbReference type="AlphaFoldDB" id="A0A396JSL0"/>
<reference evidence="3" key="1">
    <citation type="journal article" date="2018" name="Nat. Plants">
        <title>Whole-genome landscape of Medicago truncatula symbiotic genes.</title>
        <authorList>
            <person name="Pecrix Y."/>
            <person name="Staton S.E."/>
            <person name="Sallet E."/>
            <person name="Lelandais-Briere C."/>
            <person name="Moreau S."/>
            <person name="Carrere S."/>
            <person name="Blein T."/>
            <person name="Jardinaud M.F."/>
            <person name="Latrasse D."/>
            <person name="Zouine M."/>
            <person name="Zahm M."/>
            <person name="Kreplak J."/>
            <person name="Mayjonade B."/>
            <person name="Satge C."/>
            <person name="Perez M."/>
            <person name="Cauet S."/>
            <person name="Marande W."/>
            <person name="Chantry-Darmon C."/>
            <person name="Lopez-Roques C."/>
            <person name="Bouchez O."/>
            <person name="Berard A."/>
            <person name="Debelle F."/>
            <person name="Munos S."/>
            <person name="Bendahmane A."/>
            <person name="Berges H."/>
            <person name="Niebel A."/>
            <person name="Buitink J."/>
            <person name="Frugier F."/>
            <person name="Benhamed M."/>
            <person name="Crespi M."/>
            <person name="Gouzy J."/>
            <person name="Gamas P."/>
        </authorList>
    </citation>
    <scope>NUCLEOTIDE SEQUENCE [LARGE SCALE GENOMIC DNA]</scope>
    <source>
        <strain evidence="3">cv. Jemalong A17</strain>
    </source>
</reference>
<accession>A0A396JSL0</accession>
<dbReference type="EMBL" id="PSQE01000001">
    <property type="protein sequence ID" value="RHN79771.1"/>
    <property type="molecule type" value="Genomic_DNA"/>
</dbReference>
<gene>
    <name evidence="2" type="ORF">MtrunA17_Chr1g0180961</name>
</gene>
<feature type="chain" id="PRO_5017281683" description="Transmembrane protein" evidence="1">
    <location>
        <begin position="24"/>
        <end position="66"/>
    </location>
</feature>
<dbReference type="Proteomes" id="UP000265566">
    <property type="component" value="Chromosome 1"/>
</dbReference>
<evidence type="ECO:0000313" key="3">
    <source>
        <dbReference type="Proteomes" id="UP000265566"/>
    </source>
</evidence>
<evidence type="ECO:0000256" key="1">
    <source>
        <dbReference type="SAM" id="SignalP"/>
    </source>
</evidence>
<keyword evidence="1" id="KW-0732">Signal</keyword>
<feature type="signal peptide" evidence="1">
    <location>
        <begin position="1"/>
        <end position="23"/>
    </location>
</feature>
<protein>
    <recommendedName>
        <fullName evidence="4">Transmembrane protein</fullName>
    </recommendedName>
</protein>
<sequence length="66" mass="7629">MRNCVSCIVLFLLSLSLLPKIHSAPSFFTDEIYKELKSIAVFLNQDIKSSLSFCIKDPYVYIHLFK</sequence>
<organism evidence="2 3">
    <name type="scientific">Medicago truncatula</name>
    <name type="common">Barrel medic</name>
    <name type="synonym">Medicago tribuloides</name>
    <dbReference type="NCBI Taxonomy" id="3880"/>
    <lineage>
        <taxon>Eukaryota</taxon>
        <taxon>Viridiplantae</taxon>
        <taxon>Streptophyta</taxon>
        <taxon>Embryophyta</taxon>
        <taxon>Tracheophyta</taxon>
        <taxon>Spermatophyta</taxon>
        <taxon>Magnoliopsida</taxon>
        <taxon>eudicotyledons</taxon>
        <taxon>Gunneridae</taxon>
        <taxon>Pentapetalae</taxon>
        <taxon>rosids</taxon>
        <taxon>fabids</taxon>
        <taxon>Fabales</taxon>
        <taxon>Fabaceae</taxon>
        <taxon>Papilionoideae</taxon>
        <taxon>50 kb inversion clade</taxon>
        <taxon>NPAAA clade</taxon>
        <taxon>Hologalegina</taxon>
        <taxon>IRL clade</taxon>
        <taxon>Trifolieae</taxon>
        <taxon>Medicago</taxon>
    </lineage>
</organism>
<name>A0A396JSL0_MEDTR</name>
<evidence type="ECO:0008006" key="4">
    <source>
        <dbReference type="Google" id="ProtNLM"/>
    </source>
</evidence>
<comment type="caution">
    <text evidence="2">The sequence shown here is derived from an EMBL/GenBank/DDBJ whole genome shotgun (WGS) entry which is preliminary data.</text>
</comment>